<evidence type="ECO:0000256" key="2">
    <source>
        <dbReference type="SAM" id="Phobius"/>
    </source>
</evidence>
<protein>
    <recommendedName>
        <fullName evidence="5">Protein RCR2</fullName>
    </recommendedName>
</protein>
<keyword evidence="2" id="KW-1133">Transmembrane helix</keyword>
<comment type="caution">
    <text evidence="3">The sequence shown here is derived from an EMBL/GenBank/DDBJ whole genome shotgun (WGS) entry which is preliminary data.</text>
</comment>
<feature type="compositionally biased region" description="Basic and acidic residues" evidence="1">
    <location>
        <begin position="155"/>
        <end position="165"/>
    </location>
</feature>
<dbReference type="GO" id="GO:0016192">
    <property type="term" value="P:vesicle-mediated transport"/>
    <property type="evidence" value="ECO:0007669"/>
    <property type="project" value="TreeGrafter"/>
</dbReference>
<keyword evidence="2" id="KW-0812">Transmembrane</keyword>
<evidence type="ECO:0000256" key="1">
    <source>
        <dbReference type="SAM" id="MobiDB-lite"/>
    </source>
</evidence>
<dbReference type="Pfam" id="PF12273">
    <property type="entry name" value="RCR"/>
    <property type="match status" value="1"/>
</dbReference>
<dbReference type="PANTHER" id="PTHR28187:SF1">
    <property type="entry name" value="PROTEIN RCR1-RELATED"/>
    <property type="match status" value="1"/>
</dbReference>
<evidence type="ECO:0000313" key="3">
    <source>
        <dbReference type="EMBL" id="KAH3680185.1"/>
    </source>
</evidence>
<name>A0A9P8PZ20_9ASCO</name>
<dbReference type="Proteomes" id="UP000769528">
    <property type="component" value="Unassembled WGS sequence"/>
</dbReference>
<keyword evidence="2" id="KW-0472">Membrane</keyword>
<organism evidence="3 4">
    <name type="scientific">Wickerhamomyces mucosus</name>
    <dbReference type="NCBI Taxonomy" id="1378264"/>
    <lineage>
        <taxon>Eukaryota</taxon>
        <taxon>Fungi</taxon>
        <taxon>Dikarya</taxon>
        <taxon>Ascomycota</taxon>
        <taxon>Saccharomycotina</taxon>
        <taxon>Saccharomycetes</taxon>
        <taxon>Phaffomycetales</taxon>
        <taxon>Wickerhamomycetaceae</taxon>
        <taxon>Wickerhamomyces</taxon>
    </lineage>
</organism>
<proteinExistence type="predicted"/>
<dbReference type="EMBL" id="JAEUBF010000154">
    <property type="protein sequence ID" value="KAH3680185.1"/>
    <property type="molecule type" value="Genomic_DNA"/>
</dbReference>
<dbReference type="OrthoDB" id="3980689at2759"/>
<dbReference type="AlphaFoldDB" id="A0A9P8PZ20"/>
<dbReference type="PANTHER" id="PTHR28187">
    <property type="entry name" value="PROTEIN RCR1-RELATED"/>
    <property type="match status" value="1"/>
</dbReference>
<accession>A0A9P8PZ20</accession>
<feature type="region of interest" description="Disordered" evidence="1">
    <location>
        <begin position="137"/>
        <end position="201"/>
    </location>
</feature>
<feature type="transmembrane region" description="Helical" evidence="2">
    <location>
        <begin position="36"/>
        <end position="59"/>
    </location>
</feature>
<dbReference type="InterPro" id="IPR020999">
    <property type="entry name" value="Chitin_synth_reg_RCR"/>
</dbReference>
<reference evidence="3" key="2">
    <citation type="submission" date="2021-01" db="EMBL/GenBank/DDBJ databases">
        <authorList>
            <person name="Schikora-Tamarit M.A."/>
        </authorList>
    </citation>
    <scope>NUCLEOTIDE SEQUENCE</scope>
    <source>
        <strain evidence="3">CBS6341</strain>
    </source>
</reference>
<evidence type="ECO:0000313" key="4">
    <source>
        <dbReference type="Proteomes" id="UP000769528"/>
    </source>
</evidence>
<gene>
    <name evidence="3" type="ORF">WICMUC_000501</name>
</gene>
<sequence>MAPISSKLNLLQELSKRDSSSNCYYYGYNCSSSWVWARWILFVILIVGLLGIVVSAVRINKRRMSSGRNPIIGTAWITPPSYSQAQRNQQQNPPYVPEYSAEANVNDAGYYDNEGKFHPNLKGAYTGNAVHLDNIVPDQTGVSQPTSTYQPTGNDPHENFSRDFSRYYQGVSSNNGNSSEPINQEVYSRPQGPPPTAHLKN</sequence>
<feature type="compositionally biased region" description="Pro residues" evidence="1">
    <location>
        <begin position="191"/>
        <end position="201"/>
    </location>
</feature>
<feature type="compositionally biased region" description="Polar residues" evidence="1">
    <location>
        <begin position="170"/>
        <end position="186"/>
    </location>
</feature>
<evidence type="ECO:0008006" key="5">
    <source>
        <dbReference type="Google" id="ProtNLM"/>
    </source>
</evidence>
<feature type="compositionally biased region" description="Polar residues" evidence="1">
    <location>
        <begin position="140"/>
        <end position="153"/>
    </location>
</feature>
<keyword evidence="4" id="KW-1185">Reference proteome</keyword>
<reference evidence="3" key="1">
    <citation type="journal article" date="2021" name="Open Biol.">
        <title>Shared evolutionary footprints suggest mitochondrial oxidative damage underlies multiple complex I losses in fungi.</title>
        <authorList>
            <person name="Schikora-Tamarit M.A."/>
            <person name="Marcet-Houben M."/>
            <person name="Nosek J."/>
            <person name="Gabaldon T."/>
        </authorList>
    </citation>
    <scope>NUCLEOTIDE SEQUENCE</scope>
    <source>
        <strain evidence="3">CBS6341</strain>
    </source>
</reference>